<evidence type="ECO:0000313" key="7">
    <source>
        <dbReference type="Proteomes" id="UP000886595"/>
    </source>
</evidence>
<comment type="caution">
    <text evidence="6">The sequence shown here is derived from an EMBL/GenBank/DDBJ whole genome shotgun (WGS) entry which is preliminary data.</text>
</comment>
<comment type="similarity">
    <text evidence="3">Belongs to the GRF family.</text>
</comment>
<dbReference type="PANTHER" id="PTHR31602">
    <property type="entry name" value="GROWTH-REGULATING FACTOR 5"/>
    <property type="match status" value="1"/>
</dbReference>
<dbReference type="PROSITE" id="PS51667">
    <property type="entry name" value="WRC"/>
    <property type="match status" value="1"/>
</dbReference>
<feature type="region of interest" description="Disordered" evidence="4">
    <location>
        <begin position="1"/>
        <end position="69"/>
    </location>
</feature>
<keyword evidence="3" id="KW-0010">Activator</keyword>
<name>A0A8X7VAD6_BRACI</name>
<feature type="compositionally biased region" description="Basic residues" evidence="4">
    <location>
        <begin position="38"/>
        <end position="48"/>
    </location>
</feature>
<keyword evidence="7" id="KW-1185">Reference proteome</keyword>
<dbReference type="InterPro" id="IPR014977">
    <property type="entry name" value="WRC_dom"/>
</dbReference>
<comment type="caution">
    <text evidence="2">Lacks conserved residue(s) required for the propagation of feature annotation.</text>
</comment>
<dbReference type="EMBL" id="JAAMPC010000006">
    <property type="protein sequence ID" value="KAG2307161.1"/>
    <property type="molecule type" value="Genomic_DNA"/>
</dbReference>
<evidence type="ECO:0000256" key="3">
    <source>
        <dbReference type="RuleBase" id="RU367127"/>
    </source>
</evidence>
<feature type="compositionally biased region" description="Pro residues" evidence="4">
    <location>
        <begin position="51"/>
        <end position="64"/>
    </location>
</feature>
<evidence type="ECO:0000256" key="1">
    <source>
        <dbReference type="ARBA" id="ARBA00023242"/>
    </source>
</evidence>
<dbReference type="OrthoDB" id="1927209at2759"/>
<keyword evidence="1 3" id="KW-0539">Nucleus</keyword>
<dbReference type="GO" id="GO:0005524">
    <property type="term" value="F:ATP binding"/>
    <property type="evidence" value="ECO:0007669"/>
    <property type="project" value="UniProtKB-UniRule"/>
</dbReference>
<dbReference type="PANTHER" id="PTHR31602:SF46">
    <property type="entry name" value="GROWTH-REGULATING FACTOR 6"/>
    <property type="match status" value="1"/>
</dbReference>
<dbReference type="AlphaFoldDB" id="A0A8X7VAD6"/>
<keyword evidence="3" id="KW-0805">Transcription regulation</keyword>
<accession>A0A8X7VAD6</accession>
<feature type="domain" description="WRC" evidence="5">
    <location>
        <begin position="8"/>
        <end position="52"/>
    </location>
</feature>
<dbReference type="Proteomes" id="UP000886595">
    <property type="component" value="Unassembled WGS sequence"/>
</dbReference>
<comment type="domain">
    <text evidence="3">The QLQ domain and WRC domain may be involved in protein-protein interaction and DNA-binding, respectively.</text>
</comment>
<evidence type="ECO:0000256" key="4">
    <source>
        <dbReference type="SAM" id="MobiDB-lite"/>
    </source>
</evidence>
<reference evidence="6 7" key="1">
    <citation type="submission" date="2020-02" db="EMBL/GenBank/DDBJ databases">
        <authorList>
            <person name="Ma Q."/>
            <person name="Huang Y."/>
            <person name="Song X."/>
            <person name="Pei D."/>
        </authorList>
    </citation>
    <scope>NUCLEOTIDE SEQUENCE [LARGE SCALE GENOMIC DNA]</scope>
    <source>
        <strain evidence="6">Sxm20200214</strain>
        <tissue evidence="6">Leaf</tissue>
    </source>
</reference>
<evidence type="ECO:0000256" key="2">
    <source>
        <dbReference type="PROSITE-ProRule" id="PRU01002"/>
    </source>
</evidence>
<comment type="subcellular location">
    <subcellularLocation>
        <location evidence="3">Nucleus</location>
    </subcellularLocation>
</comment>
<dbReference type="Pfam" id="PF08879">
    <property type="entry name" value="WRC"/>
    <property type="match status" value="1"/>
</dbReference>
<keyword evidence="3" id="KW-0804">Transcription</keyword>
<organism evidence="6 7">
    <name type="scientific">Brassica carinata</name>
    <name type="common">Ethiopian mustard</name>
    <name type="synonym">Abyssinian cabbage</name>
    <dbReference type="NCBI Taxonomy" id="52824"/>
    <lineage>
        <taxon>Eukaryota</taxon>
        <taxon>Viridiplantae</taxon>
        <taxon>Streptophyta</taxon>
        <taxon>Embryophyta</taxon>
        <taxon>Tracheophyta</taxon>
        <taxon>Spermatophyta</taxon>
        <taxon>Magnoliopsida</taxon>
        <taxon>eudicotyledons</taxon>
        <taxon>Gunneridae</taxon>
        <taxon>Pentapetalae</taxon>
        <taxon>rosids</taxon>
        <taxon>malvids</taxon>
        <taxon>Brassicales</taxon>
        <taxon>Brassicaceae</taxon>
        <taxon>Brassiceae</taxon>
        <taxon>Brassica</taxon>
    </lineage>
</organism>
<sequence>MGMGRKIDIEPGRCRRTDGKKWRCSKDASPDSKYCERHMHRGKNRSSRKPLPLPLPPPPPPPQLSFPSTPSIFLDFPLSSSRVRSKRTGHMDDFFSIEPSGSINSSSGLVVEDNDGFCRYESLKQREKQPDRSCFILGTDLGTLESPLMVEEKLRQSDGKDYELEEEQRKPEDAQAEKFMSTLERNEDACGPGQVLGVLESFITPSEESEVVSRIFEALKTWSKADSPHKTVMAQQIVLQPEDAQAEKFMSTLERNEDACGPGQVLGVLESFITPSEESEVVSRIFEALKTWSKADSPHKTVMAQQIVLREFLQICESKRKLLEKLKQQMSHV</sequence>
<protein>
    <recommendedName>
        <fullName evidence="3">Growth-regulating factor</fullName>
    </recommendedName>
</protein>
<comment type="function">
    <text evidence="3">Transcription activator.</text>
</comment>
<dbReference type="GO" id="GO:0005634">
    <property type="term" value="C:nucleus"/>
    <property type="evidence" value="ECO:0007669"/>
    <property type="project" value="UniProtKB-SubCell"/>
</dbReference>
<feature type="compositionally biased region" description="Basic and acidic residues" evidence="4">
    <location>
        <begin position="1"/>
        <end position="37"/>
    </location>
</feature>
<dbReference type="GO" id="GO:0032502">
    <property type="term" value="P:developmental process"/>
    <property type="evidence" value="ECO:0007669"/>
    <property type="project" value="InterPro"/>
</dbReference>
<dbReference type="GO" id="GO:0006351">
    <property type="term" value="P:DNA-templated transcription"/>
    <property type="evidence" value="ECO:0007669"/>
    <property type="project" value="UniProtKB-UniRule"/>
</dbReference>
<proteinExistence type="inferred from homology"/>
<feature type="region of interest" description="Disordered" evidence="4">
    <location>
        <begin position="155"/>
        <end position="174"/>
    </location>
</feature>
<evidence type="ECO:0000259" key="5">
    <source>
        <dbReference type="PROSITE" id="PS51667"/>
    </source>
</evidence>
<evidence type="ECO:0000313" key="6">
    <source>
        <dbReference type="EMBL" id="KAG2307161.1"/>
    </source>
</evidence>
<gene>
    <name evidence="6" type="ORF">Bca52824_026909</name>
</gene>
<dbReference type="InterPro" id="IPR031137">
    <property type="entry name" value="GRF"/>
</dbReference>